<dbReference type="SUPFAM" id="SSF51011">
    <property type="entry name" value="Glycosyl hydrolase domain"/>
    <property type="match status" value="1"/>
</dbReference>
<evidence type="ECO:0000256" key="1">
    <source>
        <dbReference type="ARBA" id="ARBA00004613"/>
    </source>
</evidence>
<evidence type="ECO:0000256" key="7">
    <source>
        <dbReference type="ARBA" id="ARBA00023180"/>
    </source>
</evidence>
<dbReference type="Pfam" id="PF17801">
    <property type="entry name" value="Melibiase_C"/>
    <property type="match status" value="1"/>
</dbReference>
<dbReference type="PRINTS" id="PR00740">
    <property type="entry name" value="GLHYDRLASE27"/>
</dbReference>
<organism evidence="12">
    <name type="scientific">hydrothermal vent metagenome</name>
    <dbReference type="NCBI Taxonomy" id="652676"/>
    <lineage>
        <taxon>unclassified sequences</taxon>
        <taxon>metagenomes</taxon>
        <taxon>ecological metagenomes</taxon>
    </lineage>
</organism>
<dbReference type="PANTHER" id="PTHR11452">
    <property type="entry name" value="ALPHA-GALACTOSIDASE/ALPHA-N-ACETYLGALACTOSAMINIDASE"/>
    <property type="match status" value="1"/>
</dbReference>
<dbReference type="SUPFAM" id="SSF51445">
    <property type="entry name" value="(Trans)glycosidases"/>
    <property type="match status" value="1"/>
</dbReference>
<dbReference type="GO" id="GO:0000272">
    <property type="term" value="P:polysaccharide catabolic process"/>
    <property type="evidence" value="ECO:0007669"/>
    <property type="project" value="UniProtKB-KW"/>
</dbReference>
<keyword evidence="8" id="KW-0119">Carbohydrate metabolism</keyword>
<proteinExistence type="inferred from homology"/>
<dbReference type="Pfam" id="PF16499">
    <property type="entry name" value="Melibiase_2"/>
    <property type="match status" value="1"/>
</dbReference>
<dbReference type="Gene3D" id="3.20.20.70">
    <property type="entry name" value="Aldolase class I"/>
    <property type="match status" value="1"/>
</dbReference>
<protein>
    <submittedName>
        <fullName evidence="12">Alpha-galactosidase</fullName>
        <ecNumber evidence="12">3.2.1.22</ecNumber>
    </submittedName>
</protein>
<dbReference type="GO" id="GO:0005576">
    <property type="term" value="C:extracellular region"/>
    <property type="evidence" value="ECO:0007669"/>
    <property type="project" value="UniProtKB-SubCell"/>
</dbReference>
<evidence type="ECO:0000259" key="11">
    <source>
        <dbReference type="Pfam" id="PF17801"/>
    </source>
</evidence>
<dbReference type="InterPro" id="IPR041233">
    <property type="entry name" value="Melibiase_C"/>
</dbReference>
<dbReference type="AlphaFoldDB" id="A0A3B0U1E4"/>
<dbReference type="FunFam" id="2.60.40.1180:FF:000008">
    <property type="entry name" value="Alpha-galactosidase"/>
    <property type="match status" value="1"/>
</dbReference>
<gene>
    <name evidence="12" type="ORF">MNBD_BACTEROID01-449</name>
</gene>
<dbReference type="EC" id="3.2.1.22" evidence="12"/>
<comment type="similarity">
    <text evidence="2">Belongs to the glycosyl hydrolase 27 family.</text>
</comment>
<dbReference type="InterPro" id="IPR002241">
    <property type="entry name" value="Glyco_hydro_27"/>
</dbReference>
<dbReference type="InterPro" id="IPR000111">
    <property type="entry name" value="Glyco_hydro_27/36_CS"/>
</dbReference>
<feature type="domain" description="Alpha galactosidase C-terminal" evidence="11">
    <location>
        <begin position="333"/>
        <end position="407"/>
    </location>
</feature>
<evidence type="ECO:0000256" key="8">
    <source>
        <dbReference type="ARBA" id="ARBA00023277"/>
    </source>
</evidence>
<evidence type="ECO:0000256" key="2">
    <source>
        <dbReference type="ARBA" id="ARBA00009743"/>
    </source>
</evidence>
<name>A0A3B0U1E4_9ZZZZ</name>
<keyword evidence="5 12" id="KW-0378">Hydrolase</keyword>
<dbReference type="CDD" id="cd14792">
    <property type="entry name" value="GH27"/>
    <property type="match status" value="1"/>
</dbReference>
<dbReference type="PANTHER" id="PTHR11452:SF75">
    <property type="entry name" value="ALPHA-GALACTOSIDASE MEL1"/>
    <property type="match status" value="1"/>
</dbReference>
<dbReference type="InterPro" id="IPR013780">
    <property type="entry name" value="Glyco_hydro_b"/>
</dbReference>
<keyword evidence="10" id="KW-0624">Polysaccharide degradation</keyword>
<evidence type="ECO:0000256" key="4">
    <source>
        <dbReference type="ARBA" id="ARBA00022729"/>
    </source>
</evidence>
<dbReference type="FunFam" id="3.20.20.70:FF:000197">
    <property type="entry name" value="Alpha-galactosidase"/>
    <property type="match status" value="1"/>
</dbReference>
<dbReference type="InterPro" id="IPR013785">
    <property type="entry name" value="Aldolase_TIM"/>
</dbReference>
<sequence>MNKIFSTTLLILVLFAWNITFAQKYQGVALTPPMGWNSWNCFHADISEEKIKSIADAMVSSGMKDAGYEYVVIDDGWMTGKRDKDGHIIVDSTKFPNGIKPLADYIHSLGLKFGIYSSPGCYTCQKLMGSFGHEQTDANDYASWGVDFLKYDWCRYPKTMAEAKQTSESECRAAFELMRDYLYSTNRPIVYSVHDKCTEMTEDINSLPWVKGVAHMHRTSKDIKDNWERMLYCLETTVDLWQYAGPGYWNDIDMLEVGNTNIEKVWGKISKVKMNLNEYRTHFVMWCMVASPLMAGNDLRTMKPEITEILTNKGMIAVNQDPLGKQGQRIRDDGDIEVWVKELSGNRKAVALLNRSDKPADIKVDWQELGLNGELNVSDIWEHKNLGLFKDSFTAESIPSHGVMVLQVMKLQD</sequence>
<keyword evidence="4" id="KW-0732">Signal</keyword>
<accession>A0A3B0U1E4</accession>
<keyword evidence="9 12" id="KW-0326">Glycosidase</keyword>
<dbReference type="Gene3D" id="2.60.40.1180">
    <property type="entry name" value="Golgi alpha-mannosidase II"/>
    <property type="match status" value="1"/>
</dbReference>
<dbReference type="EMBL" id="UOEP01000220">
    <property type="protein sequence ID" value="VAW24675.1"/>
    <property type="molecule type" value="Genomic_DNA"/>
</dbReference>
<keyword evidence="7" id="KW-0325">Glycoprotein</keyword>
<comment type="subcellular location">
    <subcellularLocation>
        <location evidence="1">Secreted</location>
    </subcellularLocation>
</comment>
<evidence type="ECO:0000256" key="5">
    <source>
        <dbReference type="ARBA" id="ARBA00022801"/>
    </source>
</evidence>
<dbReference type="InterPro" id="IPR017853">
    <property type="entry name" value="GH"/>
</dbReference>
<evidence type="ECO:0000313" key="12">
    <source>
        <dbReference type="EMBL" id="VAW24675.1"/>
    </source>
</evidence>
<keyword evidence="3" id="KW-0964">Secreted</keyword>
<evidence type="ECO:0000256" key="9">
    <source>
        <dbReference type="ARBA" id="ARBA00023295"/>
    </source>
</evidence>
<keyword evidence="6" id="KW-1015">Disulfide bond</keyword>
<evidence type="ECO:0000256" key="3">
    <source>
        <dbReference type="ARBA" id="ARBA00022525"/>
    </source>
</evidence>
<reference evidence="12" key="1">
    <citation type="submission" date="2018-06" db="EMBL/GenBank/DDBJ databases">
        <authorList>
            <person name="Zhirakovskaya E."/>
        </authorList>
    </citation>
    <scope>NUCLEOTIDE SEQUENCE</scope>
</reference>
<dbReference type="GO" id="GO:0004557">
    <property type="term" value="F:alpha-galactosidase activity"/>
    <property type="evidence" value="ECO:0007669"/>
    <property type="project" value="UniProtKB-EC"/>
</dbReference>
<dbReference type="PROSITE" id="PS00512">
    <property type="entry name" value="ALPHA_GALACTOSIDASE"/>
    <property type="match status" value="1"/>
</dbReference>
<evidence type="ECO:0000256" key="6">
    <source>
        <dbReference type="ARBA" id="ARBA00023157"/>
    </source>
</evidence>
<evidence type="ECO:0000256" key="10">
    <source>
        <dbReference type="ARBA" id="ARBA00023326"/>
    </source>
</evidence>